<evidence type="ECO:0000256" key="1">
    <source>
        <dbReference type="ARBA" id="ARBA00004141"/>
    </source>
</evidence>
<evidence type="ECO:0000313" key="7">
    <source>
        <dbReference type="EMBL" id="AWV98319.1"/>
    </source>
</evidence>
<proteinExistence type="inferred from homology"/>
<dbReference type="GO" id="GO:0017004">
    <property type="term" value="P:cytochrome complex assembly"/>
    <property type="evidence" value="ECO:0007669"/>
    <property type="project" value="InterPro"/>
</dbReference>
<dbReference type="AlphaFoldDB" id="A0A2Z4GAM7"/>
<evidence type="ECO:0000256" key="6">
    <source>
        <dbReference type="SAM" id="Phobius"/>
    </source>
</evidence>
<protein>
    <submittedName>
        <fullName evidence="7">ABC transporter permease</fullName>
    </submittedName>
</protein>
<evidence type="ECO:0000313" key="8">
    <source>
        <dbReference type="Proteomes" id="UP000249873"/>
    </source>
</evidence>
<feature type="transmembrane region" description="Helical" evidence="6">
    <location>
        <begin position="52"/>
        <end position="69"/>
    </location>
</feature>
<organism evidence="7 8">
    <name type="scientific">Arcticibacterium luteifluviistationis</name>
    <dbReference type="NCBI Taxonomy" id="1784714"/>
    <lineage>
        <taxon>Bacteria</taxon>
        <taxon>Pseudomonadati</taxon>
        <taxon>Bacteroidota</taxon>
        <taxon>Cytophagia</taxon>
        <taxon>Cytophagales</taxon>
        <taxon>Leadbetterellaceae</taxon>
        <taxon>Arcticibacterium</taxon>
    </lineage>
</organism>
<reference evidence="7 8" key="1">
    <citation type="submission" date="2018-05" db="EMBL/GenBank/DDBJ databases">
        <title>Complete genome sequence of Arcticibacterium luteifluviistationis SM1504T, a cytophagaceae bacterium isolated from Arctic surface seawater.</title>
        <authorList>
            <person name="Li Y."/>
            <person name="Qin Q.-L."/>
        </authorList>
    </citation>
    <scope>NUCLEOTIDE SEQUENCE [LARGE SCALE GENOMIC DNA]</scope>
    <source>
        <strain evidence="7 8">SM1504</strain>
    </source>
</reference>
<feature type="transmembrane region" description="Helical" evidence="6">
    <location>
        <begin position="158"/>
        <end position="176"/>
    </location>
</feature>
<comment type="similarity">
    <text evidence="2">Belongs to the CcmB/CycW/HelB family.</text>
</comment>
<evidence type="ECO:0000256" key="3">
    <source>
        <dbReference type="ARBA" id="ARBA00022692"/>
    </source>
</evidence>
<dbReference type="EMBL" id="CP029480">
    <property type="protein sequence ID" value="AWV98319.1"/>
    <property type="molecule type" value="Genomic_DNA"/>
</dbReference>
<keyword evidence="8" id="KW-1185">Reference proteome</keyword>
<feature type="transmembrane region" description="Helical" evidence="6">
    <location>
        <begin position="130"/>
        <end position="151"/>
    </location>
</feature>
<evidence type="ECO:0000256" key="5">
    <source>
        <dbReference type="ARBA" id="ARBA00023136"/>
    </source>
</evidence>
<dbReference type="Proteomes" id="UP000249873">
    <property type="component" value="Chromosome"/>
</dbReference>
<accession>A0A2Z4GAM7</accession>
<gene>
    <name evidence="7" type="ORF">DJ013_09110</name>
</gene>
<feature type="transmembrane region" description="Helical" evidence="6">
    <location>
        <begin position="196"/>
        <end position="218"/>
    </location>
</feature>
<comment type="subcellular location">
    <subcellularLocation>
        <location evidence="1">Membrane</location>
        <topology evidence="1">Multi-pass membrane protein</topology>
    </subcellularLocation>
</comment>
<feature type="transmembrane region" description="Helical" evidence="6">
    <location>
        <begin position="20"/>
        <end position="40"/>
    </location>
</feature>
<dbReference type="KEGG" id="als:DJ013_09110"/>
<dbReference type="GO" id="GO:0015232">
    <property type="term" value="F:heme transmembrane transporter activity"/>
    <property type="evidence" value="ECO:0007669"/>
    <property type="project" value="InterPro"/>
</dbReference>
<dbReference type="InterPro" id="IPR003544">
    <property type="entry name" value="Cyt_c_biogenesis_CcmB"/>
</dbReference>
<dbReference type="OrthoDB" id="9788444at2"/>
<sequence>MKEIIALLGKEFTLEWRNKYAFNGMILYLVSTVFICYLSFRIKSNSLTPPVWNTLFWIIILFTAINAISKSFAQEHKNRQPYYYSLANPEAIILSKLIYNFILMLILTFVGFGIYILFLENPVQDLPLYATSLALGALGFSGILTLVAGIASKAENTGSLMALLSFPIIIPMLLMLMRLSKNAMDGLAFFVSKDEIWTLVSIDTIVIALSFVLFPYLWKS</sequence>
<keyword evidence="4 6" id="KW-1133">Transmembrane helix</keyword>
<keyword evidence="3 6" id="KW-0812">Transmembrane</keyword>
<feature type="transmembrane region" description="Helical" evidence="6">
    <location>
        <begin position="97"/>
        <end position="118"/>
    </location>
</feature>
<dbReference type="GO" id="GO:0016020">
    <property type="term" value="C:membrane"/>
    <property type="evidence" value="ECO:0007669"/>
    <property type="project" value="UniProtKB-SubCell"/>
</dbReference>
<name>A0A2Z4GAM7_9BACT</name>
<dbReference type="Pfam" id="PF03379">
    <property type="entry name" value="CcmB"/>
    <property type="match status" value="1"/>
</dbReference>
<keyword evidence="5 6" id="KW-0472">Membrane</keyword>
<evidence type="ECO:0000256" key="4">
    <source>
        <dbReference type="ARBA" id="ARBA00022989"/>
    </source>
</evidence>
<evidence type="ECO:0000256" key="2">
    <source>
        <dbReference type="ARBA" id="ARBA00010544"/>
    </source>
</evidence>
<dbReference type="RefSeq" id="WP_111371490.1">
    <property type="nucleotide sequence ID" value="NZ_CP029480.1"/>
</dbReference>